<keyword evidence="3" id="KW-0067">ATP-binding</keyword>
<gene>
    <name evidence="5" type="ORF">METZ01_LOCUS115476</name>
</gene>
<dbReference type="GO" id="GO:0005524">
    <property type="term" value="F:ATP binding"/>
    <property type="evidence" value="ECO:0007669"/>
    <property type="project" value="UniProtKB-KW"/>
</dbReference>
<dbReference type="PANTHER" id="PTHR42788:SF2">
    <property type="entry name" value="ABC TRANSPORTER ATP-BINDING PROTEIN"/>
    <property type="match status" value="1"/>
</dbReference>
<dbReference type="InterPro" id="IPR017871">
    <property type="entry name" value="ABC_transporter-like_CS"/>
</dbReference>
<evidence type="ECO:0000259" key="4">
    <source>
        <dbReference type="PROSITE" id="PS50893"/>
    </source>
</evidence>
<dbReference type="CDD" id="cd03293">
    <property type="entry name" value="ABC_NrtD_SsuB_transporters"/>
    <property type="match status" value="1"/>
</dbReference>
<evidence type="ECO:0000256" key="3">
    <source>
        <dbReference type="ARBA" id="ARBA00022840"/>
    </source>
</evidence>
<dbReference type="InterPro" id="IPR003593">
    <property type="entry name" value="AAA+_ATPase"/>
</dbReference>
<dbReference type="InterPro" id="IPR003439">
    <property type="entry name" value="ABC_transporter-like_ATP-bd"/>
</dbReference>
<accession>A0A381XDN0</accession>
<reference evidence="5" key="1">
    <citation type="submission" date="2018-05" db="EMBL/GenBank/DDBJ databases">
        <authorList>
            <person name="Lanie J.A."/>
            <person name="Ng W.-L."/>
            <person name="Kazmierczak K.M."/>
            <person name="Andrzejewski T.M."/>
            <person name="Davidsen T.M."/>
            <person name="Wayne K.J."/>
            <person name="Tettelin H."/>
            <person name="Glass J.I."/>
            <person name="Rusch D."/>
            <person name="Podicherti R."/>
            <person name="Tsui H.-C.T."/>
            <person name="Winkler M.E."/>
        </authorList>
    </citation>
    <scope>NUCLEOTIDE SEQUENCE</scope>
</reference>
<dbReference type="SMART" id="SM00382">
    <property type="entry name" value="AAA"/>
    <property type="match status" value="1"/>
</dbReference>
<dbReference type="PANTHER" id="PTHR42788">
    <property type="entry name" value="TAURINE IMPORT ATP-BINDING PROTEIN-RELATED"/>
    <property type="match status" value="1"/>
</dbReference>
<evidence type="ECO:0000256" key="1">
    <source>
        <dbReference type="ARBA" id="ARBA00022448"/>
    </source>
</evidence>
<keyword evidence="1" id="KW-0813">Transport</keyword>
<dbReference type="InterPro" id="IPR050166">
    <property type="entry name" value="ABC_transporter_ATP-bind"/>
</dbReference>
<dbReference type="AlphaFoldDB" id="A0A381XDN0"/>
<dbReference type="GO" id="GO:0016887">
    <property type="term" value="F:ATP hydrolysis activity"/>
    <property type="evidence" value="ECO:0007669"/>
    <property type="project" value="InterPro"/>
</dbReference>
<feature type="domain" description="ABC transporter" evidence="4">
    <location>
        <begin position="11"/>
        <end position="247"/>
    </location>
</feature>
<dbReference type="PROSITE" id="PS00211">
    <property type="entry name" value="ABC_TRANSPORTER_1"/>
    <property type="match status" value="1"/>
</dbReference>
<dbReference type="Gene3D" id="3.40.50.300">
    <property type="entry name" value="P-loop containing nucleotide triphosphate hydrolases"/>
    <property type="match status" value="1"/>
</dbReference>
<sequence>MDNRKGLSRKIDVVGVGRIVLHSGGVLRVLQDVNIHADEGEIVTLIGPSGCGKSSLLNIIAGLDEPDEGLVSVFVQGNNLVEARKRLGEVGYMQQKDLLLPWRSVKENVILGLEIKGIPRRVALKRASEEMADFGLDGFEDELPFTLSGGMRQRAAFLRTMLTEPEVLLLDEPFSSLDALNRSYLQEWLLGILEGENRTVVMVTHDVDEAIFLSDRIYVMSPRPGSILTIESVPFSRPRDRKIIMDPYFLRLKSQILSNLIEKPRDGGSLQ</sequence>
<organism evidence="5">
    <name type="scientific">marine metagenome</name>
    <dbReference type="NCBI Taxonomy" id="408172"/>
    <lineage>
        <taxon>unclassified sequences</taxon>
        <taxon>metagenomes</taxon>
        <taxon>ecological metagenomes</taxon>
    </lineage>
</organism>
<keyword evidence="2" id="KW-0547">Nucleotide-binding</keyword>
<proteinExistence type="predicted"/>
<dbReference type="InterPro" id="IPR027417">
    <property type="entry name" value="P-loop_NTPase"/>
</dbReference>
<dbReference type="EMBL" id="UINC01014732">
    <property type="protein sequence ID" value="SVA62622.1"/>
    <property type="molecule type" value="Genomic_DNA"/>
</dbReference>
<dbReference type="Pfam" id="PF00005">
    <property type="entry name" value="ABC_tran"/>
    <property type="match status" value="1"/>
</dbReference>
<evidence type="ECO:0000256" key="2">
    <source>
        <dbReference type="ARBA" id="ARBA00022741"/>
    </source>
</evidence>
<dbReference type="SUPFAM" id="SSF52540">
    <property type="entry name" value="P-loop containing nucleoside triphosphate hydrolases"/>
    <property type="match status" value="1"/>
</dbReference>
<protein>
    <recommendedName>
        <fullName evidence="4">ABC transporter domain-containing protein</fullName>
    </recommendedName>
</protein>
<evidence type="ECO:0000313" key="5">
    <source>
        <dbReference type="EMBL" id="SVA62622.1"/>
    </source>
</evidence>
<dbReference type="PROSITE" id="PS50893">
    <property type="entry name" value="ABC_TRANSPORTER_2"/>
    <property type="match status" value="1"/>
</dbReference>
<name>A0A381XDN0_9ZZZZ</name>